<evidence type="ECO:0000256" key="8">
    <source>
        <dbReference type="ARBA" id="ARBA00022505"/>
    </source>
</evidence>
<dbReference type="PROSITE" id="PS50255">
    <property type="entry name" value="CYTOCHROME_B5_2"/>
    <property type="match status" value="1"/>
</dbReference>
<evidence type="ECO:0000256" key="6">
    <source>
        <dbReference type="ARBA" id="ARBA00011738"/>
    </source>
</evidence>
<keyword evidence="12" id="KW-0408">Iron</keyword>
<dbReference type="PROSITE" id="PS00559">
    <property type="entry name" value="MOLYBDOPTERIN_EUK"/>
    <property type="match status" value="1"/>
</dbReference>
<dbReference type="Proteomes" id="UP000035681">
    <property type="component" value="Unplaced"/>
</dbReference>
<dbReference type="CDD" id="cd02111">
    <property type="entry name" value="eukary_SO_Moco"/>
    <property type="match status" value="1"/>
</dbReference>
<dbReference type="InterPro" id="IPR005066">
    <property type="entry name" value="MoCF_OxRdtse_dimer"/>
</dbReference>
<comment type="subunit">
    <text evidence="6">Homodimer.</text>
</comment>
<keyword evidence="14" id="KW-1133">Transmembrane helix</keyword>
<dbReference type="Pfam" id="PF00782">
    <property type="entry name" value="DSPc"/>
    <property type="match status" value="1"/>
</dbReference>
<dbReference type="PRINTS" id="PR00407">
    <property type="entry name" value="EUMOPTERIN"/>
</dbReference>
<dbReference type="GO" id="GO:0008482">
    <property type="term" value="F:sulfite oxidase activity"/>
    <property type="evidence" value="ECO:0007669"/>
    <property type="project" value="UniProtKB-EC"/>
</dbReference>
<evidence type="ECO:0000259" key="15">
    <source>
        <dbReference type="PROSITE" id="PS50255"/>
    </source>
</evidence>
<evidence type="ECO:0000313" key="17">
    <source>
        <dbReference type="WBParaSite" id="TCONS_00004652.p1"/>
    </source>
</evidence>
<dbReference type="Gene3D" id="3.90.420.10">
    <property type="entry name" value="Oxidoreductase, molybdopterin-binding domain"/>
    <property type="match status" value="1"/>
</dbReference>
<proteinExistence type="predicted"/>
<dbReference type="EC" id="1.8.3.1" evidence="7"/>
<dbReference type="Gene3D" id="3.90.190.10">
    <property type="entry name" value="Protein tyrosine phosphatase superfamily"/>
    <property type="match status" value="1"/>
</dbReference>
<comment type="cofactor">
    <cofactor evidence="1">
        <name>Mo-molybdopterin</name>
        <dbReference type="ChEBI" id="CHEBI:71302"/>
    </cofactor>
</comment>
<keyword evidence="14" id="KW-0472">Membrane</keyword>
<evidence type="ECO:0000256" key="12">
    <source>
        <dbReference type="ARBA" id="ARBA00023004"/>
    </source>
</evidence>
<keyword evidence="10" id="KW-0479">Metal-binding</keyword>
<evidence type="ECO:0000256" key="13">
    <source>
        <dbReference type="ARBA" id="ARBA00023128"/>
    </source>
</evidence>
<dbReference type="InterPro" id="IPR036374">
    <property type="entry name" value="OxRdtase_Mopterin-bd_sf"/>
</dbReference>
<dbReference type="InterPro" id="IPR020422">
    <property type="entry name" value="TYR_PHOSPHATASE_DUAL_dom"/>
</dbReference>
<dbReference type="InterPro" id="IPR000572">
    <property type="entry name" value="OxRdtase_Mopterin-bd_dom"/>
</dbReference>
<feature type="transmembrane region" description="Helical" evidence="14">
    <location>
        <begin position="945"/>
        <end position="967"/>
    </location>
</feature>
<organism evidence="16 17">
    <name type="scientific">Strongyloides stercoralis</name>
    <name type="common">Threadworm</name>
    <dbReference type="NCBI Taxonomy" id="6248"/>
    <lineage>
        <taxon>Eukaryota</taxon>
        <taxon>Metazoa</taxon>
        <taxon>Ecdysozoa</taxon>
        <taxon>Nematoda</taxon>
        <taxon>Chromadorea</taxon>
        <taxon>Rhabditida</taxon>
        <taxon>Tylenchina</taxon>
        <taxon>Panagrolaimomorpha</taxon>
        <taxon>Strongyloidoidea</taxon>
        <taxon>Strongyloididae</taxon>
        <taxon>Strongyloides</taxon>
    </lineage>
</organism>
<evidence type="ECO:0000256" key="1">
    <source>
        <dbReference type="ARBA" id="ARBA00001924"/>
    </source>
</evidence>
<dbReference type="PANTHER" id="PTHR19372:SF7">
    <property type="entry name" value="SULFITE OXIDASE, MITOCHONDRIAL"/>
    <property type="match status" value="1"/>
</dbReference>
<feature type="domain" description="Cytochrome b5 heme-binding" evidence="15">
    <location>
        <begin position="93"/>
        <end position="171"/>
    </location>
</feature>
<dbReference type="InterPro" id="IPR008335">
    <property type="entry name" value="Mopterin_OxRdtase_euk"/>
</dbReference>
<dbReference type="SUPFAM" id="SSF56524">
    <property type="entry name" value="Oxidoreductase molybdopterin-binding domain"/>
    <property type="match status" value="1"/>
</dbReference>
<comment type="pathway">
    <text evidence="4">Sulfur metabolism.</text>
</comment>
<dbReference type="SMART" id="SM00195">
    <property type="entry name" value="DSPc"/>
    <property type="match status" value="1"/>
</dbReference>
<dbReference type="SUPFAM" id="SSF52799">
    <property type="entry name" value="(Phosphotyrosine protein) phosphatases II"/>
    <property type="match status" value="1"/>
</dbReference>
<dbReference type="SUPFAM" id="SSF55856">
    <property type="entry name" value="Cytochrome b5-like heme/steroid binding domain"/>
    <property type="match status" value="1"/>
</dbReference>
<dbReference type="InterPro" id="IPR001199">
    <property type="entry name" value="Cyt_B5-like_heme/steroid-bd"/>
</dbReference>
<dbReference type="InterPro" id="IPR014756">
    <property type="entry name" value="Ig_E-set"/>
</dbReference>
<dbReference type="WBParaSite" id="TCONS_00004652.p1">
    <property type="protein sequence ID" value="TCONS_00004652.p1"/>
    <property type="gene ID" value="XLOC_002443"/>
</dbReference>
<dbReference type="InterPro" id="IPR029021">
    <property type="entry name" value="Prot-tyrosine_phosphatase-like"/>
</dbReference>
<evidence type="ECO:0000256" key="11">
    <source>
        <dbReference type="ARBA" id="ARBA00023002"/>
    </source>
</evidence>
<keyword evidence="8" id="KW-0500">Molybdenum</keyword>
<dbReference type="GO" id="GO:0006790">
    <property type="term" value="P:sulfur compound metabolic process"/>
    <property type="evidence" value="ECO:0007669"/>
    <property type="project" value="TreeGrafter"/>
</dbReference>
<dbReference type="CDD" id="cd14498">
    <property type="entry name" value="DSP"/>
    <property type="match status" value="1"/>
</dbReference>
<dbReference type="FunFam" id="3.10.120.10:FF:000007">
    <property type="entry name" value="Sulfite oxidase, mitochondrial"/>
    <property type="match status" value="1"/>
</dbReference>
<evidence type="ECO:0000256" key="3">
    <source>
        <dbReference type="ARBA" id="ARBA00004569"/>
    </source>
</evidence>
<keyword evidence="11" id="KW-0560">Oxidoreductase</keyword>
<protein>
    <recommendedName>
        <fullName evidence="7">sulfite oxidase</fullName>
        <ecNumber evidence="7">1.8.3.1</ecNumber>
    </recommendedName>
</protein>
<dbReference type="PROSITE" id="PS00191">
    <property type="entry name" value="CYTOCHROME_B5_1"/>
    <property type="match status" value="1"/>
</dbReference>
<dbReference type="GO" id="GO:0030151">
    <property type="term" value="F:molybdenum ion binding"/>
    <property type="evidence" value="ECO:0007669"/>
    <property type="project" value="InterPro"/>
</dbReference>
<name>A0AAF5D0K1_STRER</name>
<evidence type="ECO:0000313" key="16">
    <source>
        <dbReference type="Proteomes" id="UP000035681"/>
    </source>
</evidence>
<dbReference type="SMART" id="SM01117">
    <property type="entry name" value="Cyt-b5"/>
    <property type="match status" value="1"/>
</dbReference>
<dbReference type="InterPro" id="IPR018506">
    <property type="entry name" value="Cyt_B5_heme-BS"/>
</dbReference>
<evidence type="ECO:0000256" key="7">
    <source>
        <dbReference type="ARBA" id="ARBA00012505"/>
    </source>
</evidence>
<comment type="subcellular location">
    <subcellularLocation>
        <location evidence="3">Mitochondrion intermembrane space</location>
    </subcellularLocation>
</comment>
<dbReference type="Pfam" id="PF00174">
    <property type="entry name" value="Oxidored_molyb"/>
    <property type="match status" value="1"/>
</dbReference>
<dbReference type="InterPro" id="IPR022407">
    <property type="entry name" value="OxRdtase_Mopterin_BS"/>
</dbReference>
<accession>A0AAF5D0K1</accession>
<dbReference type="FunFam" id="3.90.420.10:FF:000002">
    <property type="entry name" value="sulfite oxidase, mitochondrial"/>
    <property type="match status" value="1"/>
</dbReference>
<evidence type="ECO:0000256" key="2">
    <source>
        <dbReference type="ARBA" id="ARBA00001970"/>
    </source>
</evidence>
<dbReference type="Gene3D" id="3.10.120.10">
    <property type="entry name" value="Cytochrome b5-like heme/steroid binding domain"/>
    <property type="match status" value="1"/>
</dbReference>
<evidence type="ECO:0000256" key="10">
    <source>
        <dbReference type="ARBA" id="ARBA00022723"/>
    </source>
</evidence>
<evidence type="ECO:0000256" key="14">
    <source>
        <dbReference type="SAM" id="Phobius"/>
    </source>
</evidence>
<dbReference type="GO" id="GO:0005758">
    <property type="term" value="C:mitochondrial intermembrane space"/>
    <property type="evidence" value="ECO:0007669"/>
    <property type="project" value="UniProtKB-SubCell"/>
</dbReference>
<comment type="pathway">
    <text evidence="5">Energy metabolism; sulfur metabolism.</text>
</comment>
<dbReference type="AlphaFoldDB" id="A0AAF5D0K1"/>
<dbReference type="GO" id="GO:0043546">
    <property type="term" value="F:molybdopterin cofactor binding"/>
    <property type="evidence" value="ECO:0007669"/>
    <property type="project" value="InterPro"/>
</dbReference>
<dbReference type="SUPFAM" id="SSF81296">
    <property type="entry name" value="E set domains"/>
    <property type="match status" value="1"/>
</dbReference>
<dbReference type="Pfam" id="PF03404">
    <property type="entry name" value="Mo-co_dimer"/>
    <property type="match status" value="1"/>
</dbReference>
<dbReference type="InterPro" id="IPR036400">
    <property type="entry name" value="Cyt_B5-like_heme/steroid_sf"/>
</dbReference>
<dbReference type="PANTHER" id="PTHR19372">
    <property type="entry name" value="SULFITE REDUCTASE"/>
    <property type="match status" value="1"/>
</dbReference>
<evidence type="ECO:0000256" key="4">
    <source>
        <dbReference type="ARBA" id="ARBA00004678"/>
    </source>
</evidence>
<dbReference type="Gene3D" id="2.60.40.650">
    <property type="match status" value="1"/>
</dbReference>
<sequence>MIYKMSKFLLQKETRKLTFISRFYSSQSHNNNIFIYKEEESYKKKKNLNIYDFIVSTLIGTGVILLTSERKKAFAFDGNKQNFDYNPPERDDLPSYKIDEIKKHNKNAERIWVTFKYGVYDITDFVENHPGGDKILLAAGMSIEPFWAIYAQHKTAAVLEILESHRIGNVDKNDLKILNEKNKKTSQNDPYIKDPQRHPALIVNSMKPFNAETPPSLLVDNFITPNELFFVRNHMPVPEIDEKKHLLTIEGESIKKPISLKVEDLKKKYKKVSITSVIQCAGNRRADMNKYEKVQGLMWEGTAISNAKWSGVRLRDLLLDLSIDPNDKTIKHVHFEGADTDPTGTPYGASIPFKKAMSEECIIAYSMNDEPIPPDHGYPLRAIVPGNVGARQVKWLKKIVLSKEESPSHWQQKDYRAFSPSVKIGDQPNFQSVPAIQEYPIQSAICVPAPGTKISKEDREFDVCGYAWSGGGKGIIRVEISIDGGKNWQSAELEQDPEQTVDEMYAWTLWKTTITIPEDSKDTLTIICKATDRQYNTQPETASGIWNVRGLLHNAWHRVEINLKNIKLKYIGKMLYIKKKFKNIIFLLIMDEVITGLYISGADIVISSEGREKIKDFFIKNIITISAMPIPDNKKINGIGYNFIFCMDQPEQDILGVSRSSTLCIAYIMKTFKYTFSRAYELIKSKHLQSCPNTGFITQLKIFEKLNFICNEESLRYCDEYKIWCSSTGNIPKICDNSTSLLNNFEINKCNIIKYKCRKCRNLLFNTSNLMIHKIGNKQSIELDESNISLNTKINDNKICNFGYYLMPLYWMSLNDIEGKINCPKCNEKIGQYNWRGKECIGENNKLCNGFITPWIYIQKGKIDEVKYLSQHVEENNFSYDVNDVNYVIIEKNLYLFNIIFIKMEESLNSTDNFENSKNNTTRLLKLSKYGENGEMMIIEIDHSLYIPFLLFIFTLPIIVITILCILRQRNRQLVSREIERINNRRFSTSSGLYNGTTQSLRNNINNRYRSTNNKQKFSISTDDDNSLVDASNKINYKVKDNNKSNKIIAIKKAIDL</sequence>
<keyword evidence="13" id="KW-0496">Mitochondrion</keyword>
<dbReference type="Pfam" id="PF00173">
    <property type="entry name" value="Cyt-b5"/>
    <property type="match status" value="1"/>
</dbReference>
<dbReference type="InterPro" id="IPR000340">
    <property type="entry name" value="Dual-sp_phosphatase_cat-dom"/>
</dbReference>
<keyword evidence="16" id="KW-1185">Reference proteome</keyword>
<evidence type="ECO:0000256" key="5">
    <source>
        <dbReference type="ARBA" id="ARBA00004971"/>
    </source>
</evidence>
<comment type="cofactor">
    <cofactor evidence="2">
        <name>heme b</name>
        <dbReference type="ChEBI" id="CHEBI:60344"/>
    </cofactor>
</comment>
<keyword evidence="9" id="KW-0349">Heme</keyword>
<reference evidence="17" key="1">
    <citation type="submission" date="2024-02" db="UniProtKB">
        <authorList>
            <consortium name="WormBaseParasite"/>
        </authorList>
    </citation>
    <scope>IDENTIFICATION</scope>
</reference>
<evidence type="ECO:0000256" key="9">
    <source>
        <dbReference type="ARBA" id="ARBA00022617"/>
    </source>
</evidence>
<keyword evidence="14" id="KW-0812">Transmembrane</keyword>
<dbReference type="GO" id="GO:0020037">
    <property type="term" value="F:heme binding"/>
    <property type="evidence" value="ECO:0007669"/>
    <property type="project" value="InterPro"/>
</dbReference>